<dbReference type="SFLD" id="SFLDG00358">
    <property type="entry name" value="Main_(cytGST)"/>
    <property type="match status" value="1"/>
</dbReference>
<dbReference type="Proteomes" id="UP001209412">
    <property type="component" value="Unassembled WGS sequence"/>
</dbReference>
<evidence type="ECO:0000313" key="5">
    <source>
        <dbReference type="Proteomes" id="UP001209412"/>
    </source>
</evidence>
<dbReference type="InterPro" id="IPR004045">
    <property type="entry name" value="Glutathione_S-Trfase_N"/>
</dbReference>
<keyword evidence="5" id="KW-1185">Reference proteome</keyword>
<protein>
    <submittedName>
        <fullName evidence="4">Glutathione S-transferase family protein</fullName>
    </submittedName>
</protein>
<dbReference type="InterPro" id="IPR004046">
    <property type="entry name" value="GST_C"/>
</dbReference>
<dbReference type="InterPro" id="IPR010987">
    <property type="entry name" value="Glutathione-S-Trfase_C-like"/>
</dbReference>
<dbReference type="PROSITE" id="PS50405">
    <property type="entry name" value="GST_CTER"/>
    <property type="match status" value="1"/>
</dbReference>
<dbReference type="SUPFAM" id="SSF52833">
    <property type="entry name" value="Thioredoxin-like"/>
    <property type="match status" value="1"/>
</dbReference>
<evidence type="ECO:0000259" key="1">
    <source>
        <dbReference type="PROSITE" id="PS50404"/>
    </source>
</evidence>
<dbReference type="EMBL" id="JAPKHW010000012">
    <property type="protein sequence ID" value="MCX4146981.1"/>
    <property type="molecule type" value="Genomic_DNA"/>
</dbReference>
<evidence type="ECO:0000313" key="6">
    <source>
        <dbReference type="Proteomes" id="UP001242288"/>
    </source>
</evidence>
<dbReference type="SFLD" id="SFLDS00019">
    <property type="entry name" value="Glutathione_Transferase_(cytos"/>
    <property type="match status" value="1"/>
</dbReference>
<dbReference type="PANTHER" id="PTHR44051:SF8">
    <property type="entry name" value="GLUTATHIONE S-TRANSFERASE GSTA"/>
    <property type="match status" value="1"/>
</dbReference>
<reference evidence="4" key="1">
    <citation type="submission" date="2022-06" db="EMBL/GenBank/DDBJ databases">
        <title>PHB producers.</title>
        <authorList>
            <person name="Besaury L."/>
        </authorList>
    </citation>
    <scope>NUCLEOTIDE SEQUENCE</scope>
    <source>
        <strain evidence="4 5">SEWS6</strain>
    </source>
</reference>
<dbReference type="AlphaFoldDB" id="A0AAP5EPM7"/>
<dbReference type="SUPFAM" id="SSF47616">
    <property type="entry name" value="GST C-terminal domain-like"/>
    <property type="match status" value="1"/>
</dbReference>
<evidence type="ECO:0000313" key="4">
    <source>
        <dbReference type="EMBL" id="MDQ6408804.1"/>
    </source>
</evidence>
<dbReference type="PROSITE" id="PS50404">
    <property type="entry name" value="GST_NTER"/>
    <property type="match status" value="1"/>
</dbReference>
<dbReference type="EMBL" id="JAMXWF010000012">
    <property type="protein sequence ID" value="MDQ6408804.1"/>
    <property type="molecule type" value="Genomic_DNA"/>
</dbReference>
<comment type="caution">
    <text evidence="4">The sequence shown here is derived from an EMBL/GenBank/DDBJ whole genome shotgun (WGS) entry which is preliminary data.</text>
</comment>
<dbReference type="InterPro" id="IPR036249">
    <property type="entry name" value="Thioredoxin-like_sf"/>
</dbReference>
<dbReference type="PANTHER" id="PTHR44051">
    <property type="entry name" value="GLUTATHIONE S-TRANSFERASE-RELATED"/>
    <property type="match status" value="1"/>
</dbReference>
<proteinExistence type="predicted"/>
<evidence type="ECO:0000313" key="3">
    <source>
        <dbReference type="EMBL" id="MCX4146981.1"/>
    </source>
</evidence>
<feature type="domain" description="GST C-terminal" evidence="2">
    <location>
        <begin position="82"/>
        <end position="208"/>
    </location>
</feature>
<dbReference type="Gene3D" id="3.40.30.10">
    <property type="entry name" value="Glutaredoxin"/>
    <property type="match status" value="1"/>
</dbReference>
<dbReference type="Pfam" id="PF00043">
    <property type="entry name" value="GST_C"/>
    <property type="match status" value="1"/>
</dbReference>
<sequence length="218" mass="24443">MKLYYAETLAPRKTCAVAKYLGLPIDYALVDLTKGEQSKPGYLAINPNGKVPCLVDGERIIWEADAIISHFAQRAESDLWPRDDRQIDVLRWFSWNSHHFYPHAGALYFESIIKPMFALGGPDSSKVAEEQGMFRKSARVLNQQLKGRKWLLGDGLSVADFSVAIALPYAKKAAMPLAEFPEIQRWHDQLNTIEAWRNPFPVRSETSGTSAANAALHA</sequence>
<dbReference type="Gene3D" id="1.20.1050.10">
    <property type="match status" value="1"/>
</dbReference>
<dbReference type="InterPro" id="IPR040079">
    <property type="entry name" value="Glutathione_S-Trfase"/>
</dbReference>
<dbReference type="Proteomes" id="UP001242288">
    <property type="component" value="Unassembled WGS sequence"/>
</dbReference>
<gene>
    <name evidence="4" type="ORF">NIE36_16560</name>
    <name evidence="3" type="ORF">OSB80_16615</name>
</gene>
<accession>A0AAP5EPM7</accession>
<feature type="domain" description="GST N-terminal" evidence="1">
    <location>
        <begin position="1"/>
        <end position="79"/>
    </location>
</feature>
<name>A0AAP5EPM7_9BURK</name>
<evidence type="ECO:0000259" key="2">
    <source>
        <dbReference type="PROSITE" id="PS50405"/>
    </source>
</evidence>
<dbReference type="Pfam" id="PF13409">
    <property type="entry name" value="GST_N_2"/>
    <property type="match status" value="1"/>
</dbReference>
<dbReference type="RefSeq" id="WP_266258523.1">
    <property type="nucleotide sequence ID" value="NZ_JAMXWF010000012.1"/>
</dbReference>
<dbReference type="InterPro" id="IPR036282">
    <property type="entry name" value="Glutathione-S-Trfase_C_sf"/>
</dbReference>
<organism evidence="4 6">
    <name type="scientific">Paraburkholderia madseniana</name>
    <dbReference type="NCBI Taxonomy" id="2599607"/>
    <lineage>
        <taxon>Bacteria</taxon>
        <taxon>Pseudomonadati</taxon>
        <taxon>Pseudomonadota</taxon>
        <taxon>Betaproteobacteria</taxon>
        <taxon>Burkholderiales</taxon>
        <taxon>Burkholderiaceae</taxon>
        <taxon>Paraburkholderia</taxon>
    </lineage>
</organism>